<gene>
    <name evidence="1" type="ORF">FD35_GL000713</name>
</gene>
<dbReference type="RefSeq" id="WP_017262376.1">
    <property type="nucleotide sequence ID" value="NZ_AUAW01000013.1"/>
</dbReference>
<keyword evidence="2" id="KW-1185">Reference proteome</keyword>
<evidence type="ECO:0000313" key="1">
    <source>
        <dbReference type="EMBL" id="KRL54010.1"/>
    </source>
</evidence>
<dbReference type="PATRIC" id="fig|1114972.6.peg.714"/>
<dbReference type="Proteomes" id="UP000051999">
    <property type="component" value="Unassembled WGS sequence"/>
</dbReference>
<proteinExistence type="predicted"/>
<organism evidence="1 2">
    <name type="scientific">Furfurilactobacillus rossiae DSM 15814</name>
    <dbReference type="NCBI Taxonomy" id="1114972"/>
    <lineage>
        <taxon>Bacteria</taxon>
        <taxon>Bacillati</taxon>
        <taxon>Bacillota</taxon>
        <taxon>Bacilli</taxon>
        <taxon>Lactobacillales</taxon>
        <taxon>Lactobacillaceae</taxon>
        <taxon>Furfurilactobacillus</taxon>
    </lineage>
</organism>
<evidence type="ECO:0000313" key="2">
    <source>
        <dbReference type="Proteomes" id="UP000051999"/>
    </source>
</evidence>
<protein>
    <submittedName>
        <fullName evidence="1">Uncharacterized protein</fullName>
    </submittedName>
</protein>
<dbReference type="AlphaFoldDB" id="A0A0R1RGW7"/>
<accession>A0A0R1RGW7</accession>
<sequence length="65" mass="7177">MNGELGIITNIIPGKNGVNRVVVTLFADEIDIVVKVDDLLLNFLYDHMVVAVNEAHTEILTNQKS</sequence>
<name>A0A0R1RGW7_9LACO</name>
<dbReference type="EMBL" id="AZFF01000012">
    <property type="protein sequence ID" value="KRL54010.1"/>
    <property type="molecule type" value="Genomic_DNA"/>
</dbReference>
<dbReference type="STRING" id="1114972.FD35_GL000713"/>
<comment type="caution">
    <text evidence="1">The sequence shown here is derived from an EMBL/GenBank/DDBJ whole genome shotgun (WGS) entry which is preliminary data.</text>
</comment>
<reference evidence="1 2" key="1">
    <citation type="journal article" date="2015" name="Genome Announc.">
        <title>Expanding the biotechnology potential of lactobacilli through comparative genomics of 213 strains and associated genera.</title>
        <authorList>
            <person name="Sun Z."/>
            <person name="Harris H.M."/>
            <person name="McCann A."/>
            <person name="Guo C."/>
            <person name="Argimon S."/>
            <person name="Zhang W."/>
            <person name="Yang X."/>
            <person name="Jeffery I.B."/>
            <person name="Cooney J.C."/>
            <person name="Kagawa T.F."/>
            <person name="Liu W."/>
            <person name="Song Y."/>
            <person name="Salvetti E."/>
            <person name="Wrobel A."/>
            <person name="Rasinkangas P."/>
            <person name="Parkhill J."/>
            <person name="Rea M.C."/>
            <person name="O'Sullivan O."/>
            <person name="Ritari J."/>
            <person name="Douillard F.P."/>
            <person name="Paul Ross R."/>
            <person name="Yang R."/>
            <person name="Briner A.E."/>
            <person name="Felis G.E."/>
            <person name="de Vos W.M."/>
            <person name="Barrangou R."/>
            <person name="Klaenhammer T.R."/>
            <person name="Caufield P.W."/>
            <person name="Cui Y."/>
            <person name="Zhang H."/>
            <person name="O'Toole P.W."/>
        </authorList>
    </citation>
    <scope>NUCLEOTIDE SEQUENCE [LARGE SCALE GENOMIC DNA]</scope>
    <source>
        <strain evidence="1 2">DSM 15814</strain>
    </source>
</reference>